<dbReference type="EMBL" id="LT629746">
    <property type="protein sequence ID" value="SDT37581.1"/>
    <property type="molecule type" value="Genomic_DNA"/>
</dbReference>
<dbReference type="Proteomes" id="UP000182814">
    <property type="component" value="Chromosome I"/>
</dbReference>
<reference evidence="2" key="1">
    <citation type="submission" date="2016-10" db="EMBL/GenBank/DDBJ databases">
        <authorList>
            <person name="Varghese N."/>
            <person name="Submissions S."/>
        </authorList>
    </citation>
    <scope>NUCLEOTIDE SEQUENCE [LARGE SCALE GENOMIC DNA]</scope>
    <source>
        <strain evidence="2">BS3782</strain>
    </source>
</reference>
<evidence type="ECO:0008006" key="3">
    <source>
        <dbReference type="Google" id="ProtNLM"/>
    </source>
</evidence>
<proteinExistence type="predicted"/>
<organism evidence="1 2">
    <name type="scientific">Pseudomonas lini</name>
    <dbReference type="NCBI Taxonomy" id="163011"/>
    <lineage>
        <taxon>Bacteria</taxon>
        <taxon>Pseudomonadati</taxon>
        <taxon>Pseudomonadota</taxon>
        <taxon>Gammaproteobacteria</taxon>
        <taxon>Pseudomonadales</taxon>
        <taxon>Pseudomonadaceae</taxon>
        <taxon>Pseudomonas</taxon>
    </lineage>
</organism>
<keyword evidence="2" id="KW-1185">Reference proteome</keyword>
<gene>
    <name evidence="1" type="ORF">SAMN04490191_4171</name>
</gene>
<accession>A0A1H1ZUW1</accession>
<dbReference type="AlphaFoldDB" id="A0A1H1ZUW1"/>
<name>A0A1H1ZUW1_9PSED</name>
<sequence length="305" mass="33430">MKNNPRVKALTGLLPQVLAITAGLAWSCMVTAQQAFPTPEKAAQAFVEALGTEHADQARLTALLGNEWRSYIPREGVERKDVDAFLKQYHEQHSIEKTSDSKALLAVGSDHWTLPIPLIKDANGWRFDLNAGSAEVRARRIGRNELTALQSVLAYHDAQMDYASVDRNGDGALAYAQKIFSTAGEHDGLYWADDDSGQISPVGPAFGKTIAGEDWHGYHFRILDGQGPSAPGGAYSYLIGDKMSRGFALIAWPAKYDDSGVMSFMISHEGQVFEKDLGPEGDKLAQSMKRFDPDDSWKVVTEGQE</sequence>
<dbReference type="InterPro" id="IPR021556">
    <property type="entry name" value="DUF2950"/>
</dbReference>
<dbReference type="Pfam" id="PF11453">
    <property type="entry name" value="DUF2950"/>
    <property type="match status" value="1"/>
</dbReference>
<evidence type="ECO:0000313" key="2">
    <source>
        <dbReference type="Proteomes" id="UP000182814"/>
    </source>
</evidence>
<protein>
    <recommendedName>
        <fullName evidence="3">DUF2950 domain-containing protein</fullName>
    </recommendedName>
</protein>
<evidence type="ECO:0000313" key="1">
    <source>
        <dbReference type="EMBL" id="SDT37581.1"/>
    </source>
</evidence>